<gene>
    <name evidence="8" type="ORF">TSOC_010549</name>
</gene>
<dbReference type="SMART" id="SM00916">
    <property type="entry name" value="L51_S25_CI-B8"/>
    <property type="match status" value="1"/>
</dbReference>
<proteinExistence type="inferred from homology"/>
<dbReference type="EMBL" id="PGGS01000507">
    <property type="protein sequence ID" value="PNH03404.1"/>
    <property type="molecule type" value="Genomic_DNA"/>
</dbReference>
<dbReference type="PANTHER" id="PTHR21396:SF2">
    <property type="entry name" value="LARGE RIBOSOMAL SUBUNIT PROTEIN ML43"/>
    <property type="match status" value="1"/>
</dbReference>
<sequence length="141" mass="16278">MSKYGVWMLETLVIKYCDIGGSSRGMRLFLDEALPALKQQNPQLGVEEVVRRHRHPMVVALYRTGRSKPVCVKNLAPRDIMDHIMWLRNSHGRGQEYQVVRSRHLTRSPSIQGQWSVNTFAAELEQETARRAARTEAQTQY</sequence>
<dbReference type="InterPro" id="IPR007741">
    <property type="entry name" value="Ribosomal_mL43/mS25/NADH_DH"/>
</dbReference>
<evidence type="ECO:0000256" key="2">
    <source>
        <dbReference type="ARBA" id="ARBA00006073"/>
    </source>
</evidence>
<evidence type="ECO:0000256" key="4">
    <source>
        <dbReference type="ARBA" id="ARBA00023128"/>
    </source>
</evidence>
<dbReference type="GO" id="GO:0005762">
    <property type="term" value="C:mitochondrial large ribosomal subunit"/>
    <property type="evidence" value="ECO:0007669"/>
    <property type="project" value="TreeGrafter"/>
</dbReference>
<organism evidence="8 9">
    <name type="scientific">Tetrabaena socialis</name>
    <dbReference type="NCBI Taxonomy" id="47790"/>
    <lineage>
        <taxon>Eukaryota</taxon>
        <taxon>Viridiplantae</taxon>
        <taxon>Chlorophyta</taxon>
        <taxon>core chlorophytes</taxon>
        <taxon>Chlorophyceae</taxon>
        <taxon>CS clade</taxon>
        <taxon>Chlamydomonadales</taxon>
        <taxon>Tetrabaenaceae</taxon>
        <taxon>Tetrabaena</taxon>
    </lineage>
</organism>
<evidence type="ECO:0000256" key="1">
    <source>
        <dbReference type="ARBA" id="ARBA00004173"/>
    </source>
</evidence>
<evidence type="ECO:0000313" key="8">
    <source>
        <dbReference type="EMBL" id="PNH03404.1"/>
    </source>
</evidence>
<dbReference type="GO" id="GO:0003735">
    <property type="term" value="F:structural constituent of ribosome"/>
    <property type="evidence" value="ECO:0007669"/>
    <property type="project" value="InterPro"/>
</dbReference>
<accession>A0A2J7ZT02</accession>
<keyword evidence="5" id="KW-0687">Ribonucleoprotein</keyword>
<evidence type="ECO:0000313" key="9">
    <source>
        <dbReference type="Proteomes" id="UP000236333"/>
    </source>
</evidence>
<dbReference type="InterPro" id="IPR039927">
    <property type="entry name" value="Ribosomal_mL43"/>
</dbReference>
<comment type="similarity">
    <text evidence="2">Belongs to the mitochondrion-specific ribosomal protein mL43 family.</text>
</comment>
<comment type="subcellular location">
    <subcellularLocation>
        <location evidence="1">Mitochondrion</location>
    </subcellularLocation>
</comment>
<dbReference type="OrthoDB" id="88at2759"/>
<protein>
    <recommendedName>
        <fullName evidence="6">Large ribosomal subunit protein mL43</fullName>
    </recommendedName>
</protein>
<dbReference type="SUPFAM" id="SSF52833">
    <property type="entry name" value="Thioredoxin-like"/>
    <property type="match status" value="1"/>
</dbReference>
<evidence type="ECO:0000256" key="5">
    <source>
        <dbReference type="ARBA" id="ARBA00023274"/>
    </source>
</evidence>
<dbReference type="InterPro" id="IPR036249">
    <property type="entry name" value="Thioredoxin-like_sf"/>
</dbReference>
<keyword evidence="4" id="KW-0496">Mitochondrion</keyword>
<keyword evidence="3 8" id="KW-0689">Ribosomal protein</keyword>
<dbReference type="PANTHER" id="PTHR21396">
    <property type="entry name" value="39S RIBOSOMAL PROTEIN L43"/>
    <property type="match status" value="1"/>
</dbReference>
<dbReference type="Pfam" id="PF05047">
    <property type="entry name" value="L51_S25_CI-B8"/>
    <property type="match status" value="1"/>
</dbReference>
<keyword evidence="9" id="KW-1185">Reference proteome</keyword>
<feature type="domain" description="Ribosomal protein/NADH dehydrogenase" evidence="7">
    <location>
        <begin position="18"/>
        <end position="91"/>
    </location>
</feature>
<evidence type="ECO:0000256" key="6">
    <source>
        <dbReference type="ARBA" id="ARBA00035188"/>
    </source>
</evidence>
<name>A0A2J7ZT02_9CHLO</name>
<reference evidence="8 9" key="1">
    <citation type="journal article" date="2017" name="Mol. Biol. Evol.">
        <title>The 4-celled Tetrabaena socialis nuclear genome reveals the essential components for genetic control of cell number at the origin of multicellularity in the volvocine lineage.</title>
        <authorList>
            <person name="Featherston J."/>
            <person name="Arakaki Y."/>
            <person name="Hanschen E.R."/>
            <person name="Ferris P.J."/>
            <person name="Michod R.E."/>
            <person name="Olson B.J.S.C."/>
            <person name="Nozaki H."/>
            <person name="Durand P.M."/>
        </authorList>
    </citation>
    <scope>NUCLEOTIDE SEQUENCE [LARGE SCALE GENOMIC DNA]</scope>
    <source>
        <strain evidence="8 9">NIES-571</strain>
    </source>
</reference>
<dbReference type="AlphaFoldDB" id="A0A2J7ZT02"/>
<dbReference type="GO" id="GO:0032543">
    <property type="term" value="P:mitochondrial translation"/>
    <property type="evidence" value="ECO:0007669"/>
    <property type="project" value="InterPro"/>
</dbReference>
<evidence type="ECO:0000259" key="7">
    <source>
        <dbReference type="SMART" id="SM00916"/>
    </source>
</evidence>
<dbReference type="Proteomes" id="UP000236333">
    <property type="component" value="Unassembled WGS sequence"/>
</dbReference>
<comment type="caution">
    <text evidence="8">The sequence shown here is derived from an EMBL/GenBank/DDBJ whole genome shotgun (WGS) entry which is preliminary data.</text>
</comment>
<dbReference type="Gene3D" id="3.40.30.10">
    <property type="entry name" value="Glutaredoxin"/>
    <property type="match status" value="1"/>
</dbReference>
<evidence type="ECO:0000256" key="3">
    <source>
        <dbReference type="ARBA" id="ARBA00022980"/>
    </source>
</evidence>